<gene>
    <name evidence="2" type="ORF">AWC16_16430</name>
</gene>
<name>A0A1X1YED4_9MYCO</name>
<dbReference type="STRING" id="1108812.AWC16_16430"/>
<evidence type="ECO:0000313" key="2">
    <source>
        <dbReference type="EMBL" id="ORW09404.1"/>
    </source>
</evidence>
<dbReference type="Pfam" id="PF04248">
    <property type="entry name" value="NTP_transf_9"/>
    <property type="match status" value="1"/>
</dbReference>
<organism evidence="2 3">
    <name type="scientific">Mycolicibacter longobardus</name>
    <dbReference type="NCBI Taxonomy" id="1108812"/>
    <lineage>
        <taxon>Bacteria</taxon>
        <taxon>Bacillati</taxon>
        <taxon>Actinomycetota</taxon>
        <taxon>Actinomycetes</taxon>
        <taxon>Mycobacteriales</taxon>
        <taxon>Mycobacteriaceae</taxon>
        <taxon>Mycolicibacter</taxon>
    </lineage>
</organism>
<evidence type="ECO:0000313" key="3">
    <source>
        <dbReference type="Proteomes" id="UP000193866"/>
    </source>
</evidence>
<reference evidence="2 3" key="1">
    <citation type="submission" date="2016-01" db="EMBL/GenBank/DDBJ databases">
        <title>The new phylogeny of the genus Mycobacterium.</title>
        <authorList>
            <person name="Tarcisio F."/>
            <person name="Conor M."/>
            <person name="Antonella G."/>
            <person name="Elisabetta G."/>
            <person name="Giulia F.S."/>
            <person name="Sara T."/>
            <person name="Anna F."/>
            <person name="Clotilde B."/>
            <person name="Roberto B."/>
            <person name="Veronica D.S."/>
            <person name="Fabio R."/>
            <person name="Monica P."/>
            <person name="Olivier J."/>
            <person name="Enrico T."/>
            <person name="Nicola S."/>
        </authorList>
    </citation>
    <scope>NUCLEOTIDE SEQUENCE [LARGE SCALE GENOMIC DNA]</scope>
    <source>
        <strain evidence="2 3">DSM 45394</strain>
    </source>
</reference>
<feature type="domain" description="DUF427" evidence="1">
    <location>
        <begin position="29"/>
        <end position="122"/>
    </location>
</feature>
<sequence length="133" mass="14143">MTPGHSSGRPVHLPTAEYPITVTRTGRQVTVRIGGEIIADTADALTLAEGDRPAVQYIPLADVKRDLLTRTATTSYCPFKGDAAYYTVTTSAGQTVADAIWTYEEPFPAVAAIAGHVAFYPDKAEISQQDSGA</sequence>
<dbReference type="EMBL" id="LQPG01000028">
    <property type="protein sequence ID" value="ORW09404.1"/>
    <property type="molecule type" value="Genomic_DNA"/>
</dbReference>
<accession>A0A1X1YED4</accession>
<evidence type="ECO:0000259" key="1">
    <source>
        <dbReference type="Pfam" id="PF04248"/>
    </source>
</evidence>
<keyword evidence="3" id="KW-1185">Reference proteome</keyword>
<dbReference type="Proteomes" id="UP000193866">
    <property type="component" value="Unassembled WGS sequence"/>
</dbReference>
<protein>
    <recommendedName>
        <fullName evidence="1">DUF427 domain-containing protein</fullName>
    </recommendedName>
</protein>
<comment type="caution">
    <text evidence="2">The sequence shown here is derived from an EMBL/GenBank/DDBJ whole genome shotgun (WGS) entry which is preliminary data.</text>
</comment>
<dbReference type="InterPro" id="IPR007361">
    <property type="entry name" value="DUF427"/>
</dbReference>
<proteinExistence type="predicted"/>
<dbReference type="PANTHER" id="PTHR34310">
    <property type="entry name" value="DUF427 DOMAIN PROTEIN (AFU_ORTHOLOGUE AFUA_3G02220)"/>
    <property type="match status" value="1"/>
</dbReference>
<dbReference type="InterPro" id="IPR038694">
    <property type="entry name" value="DUF427_sf"/>
</dbReference>
<dbReference type="PANTHER" id="PTHR34310:SF8">
    <property type="entry name" value="CONSERVED PROTEIN"/>
    <property type="match status" value="1"/>
</dbReference>
<dbReference type="Gene3D" id="2.170.150.40">
    <property type="entry name" value="Domain of unknown function (DUF427)"/>
    <property type="match status" value="1"/>
</dbReference>
<dbReference type="RefSeq" id="WP_085265601.1">
    <property type="nucleotide sequence ID" value="NZ_JACKVG010000008.1"/>
</dbReference>
<dbReference type="AlphaFoldDB" id="A0A1X1YED4"/>
<dbReference type="OrthoDB" id="9815163at2"/>